<name>A0A1N6IAX8_9RHOB</name>
<gene>
    <name evidence="1" type="ORF">SAMN05444002_3640</name>
</gene>
<evidence type="ECO:0000313" key="1">
    <source>
        <dbReference type="EMBL" id="SIO29172.1"/>
    </source>
</evidence>
<dbReference type="EMBL" id="FSRL01000002">
    <property type="protein sequence ID" value="SIO29172.1"/>
    <property type="molecule type" value="Genomic_DNA"/>
</dbReference>
<sequence>MTRLYALAALMARLTKAEPCPHWSDYLRQTASRG</sequence>
<proteinExistence type="predicted"/>
<accession>A0A1N6IAX8</accession>
<evidence type="ECO:0000313" key="2">
    <source>
        <dbReference type="Proteomes" id="UP000184932"/>
    </source>
</evidence>
<dbReference type="STRING" id="1217970.SAMN05444002_3640"/>
<organism evidence="1 2">
    <name type="scientific">Vannielia litorea</name>
    <dbReference type="NCBI Taxonomy" id="1217970"/>
    <lineage>
        <taxon>Bacteria</taxon>
        <taxon>Pseudomonadati</taxon>
        <taxon>Pseudomonadota</taxon>
        <taxon>Alphaproteobacteria</taxon>
        <taxon>Rhodobacterales</taxon>
        <taxon>Paracoccaceae</taxon>
        <taxon>Vannielia</taxon>
    </lineage>
</organism>
<keyword evidence="2" id="KW-1185">Reference proteome</keyword>
<protein>
    <submittedName>
        <fullName evidence="1">Uncharacterized protein</fullName>
    </submittedName>
</protein>
<dbReference type="AlphaFoldDB" id="A0A1N6IAX8"/>
<reference evidence="2" key="1">
    <citation type="submission" date="2016-11" db="EMBL/GenBank/DDBJ databases">
        <authorList>
            <person name="Varghese N."/>
            <person name="Submissions S."/>
        </authorList>
    </citation>
    <scope>NUCLEOTIDE SEQUENCE [LARGE SCALE GENOMIC DNA]</scope>
    <source>
        <strain evidence="2">DSM 29440</strain>
    </source>
</reference>
<dbReference type="Proteomes" id="UP000184932">
    <property type="component" value="Unassembled WGS sequence"/>
</dbReference>